<feature type="domain" description="Amidase" evidence="1">
    <location>
        <begin position="93"/>
        <end position="506"/>
    </location>
</feature>
<accession>A0A6A7N5S1</accession>
<gene>
    <name evidence="2" type="ORF">GEV02_19725</name>
</gene>
<keyword evidence="2" id="KW-0378">Hydrolase</keyword>
<dbReference type="AlphaFoldDB" id="A0A6A7N5S1"/>
<dbReference type="Pfam" id="PF01425">
    <property type="entry name" value="Amidase"/>
    <property type="match status" value="1"/>
</dbReference>
<reference evidence="2 3" key="1">
    <citation type="submission" date="2019-10" db="EMBL/GenBank/DDBJ databases">
        <title>Two novel species isolated from a subtropical stream in China.</title>
        <authorList>
            <person name="Lu H."/>
        </authorList>
    </citation>
    <scope>NUCLEOTIDE SEQUENCE [LARGE SCALE GENOMIC DNA]</scope>
    <source>
        <strain evidence="2 3">FT29W</strain>
    </source>
</reference>
<dbReference type="InterPro" id="IPR036928">
    <property type="entry name" value="AS_sf"/>
</dbReference>
<evidence type="ECO:0000313" key="2">
    <source>
        <dbReference type="EMBL" id="MQA40386.1"/>
    </source>
</evidence>
<name>A0A6A7N5S1_9BURK</name>
<protein>
    <submittedName>
        <fullName evidence="2">Amidase</fullName>
        <ecNumber evidence="2">3.5.1.4</ecNumber>
    </submittedName>
</protein>
<sequence length="538" mass="56132">MRWRMTPPACSRSPSGWSMNSAYGCCAPPRRGRTAAVVRRSTPCGFPPTSTTSPTRSAGCLPCCRISHEERGMKTCLEWARMLELRQISSVQLTEYFLERIAQLDRHYGAYRLVTADLALAQARAADEAIQAGIRLGPLQGVPYAVKDLFDVAGLPTSAGCDLLAGSPVSASAAVVDLLQASGMVLLGKTNLVQFAHGSLGVNLNQGTPRNPWSAVHRVAGGSSSGSSVAVATGMAPIALGTDTGGSIRVPAALCGTIGLKTTYGRISRSGVYPLSPTLDSVGVIGIAAEDVAVLLRLLSPENADPPATEPFRLRGLRLAVADSLFEDVDDEVAEAVLRAAARLEALGATVTHIAFPQAEQAELINPNGVISKVEGYTYNQALLASGSAWLDQKVVASFDSGATATATAYYAALGSMAALQPQAVAAMEAFDALLAPATATTAVALDDVSRSATAYTDANSRYSSCTRSVNVLGLCALSVPCGLSSQELPIGLQIIGRPGHDERILSIGRALMADYYPGGIPRPPMSHDTRVVAPHLT</sequence>
<dbReference type="PANTHER" id="PTHR11895">
    <property type="entry name" value="TRANSAMIDASE"/>
    <property type="match status" value="1"/>
</dbReference>
<dbReference type="EC" id="3.5.1.4" evidence="2"/>
<comment type="caution">
    <text evidence="2">The sequence shown here is derived from an EMBL/GenBank/DDBJ whole genome shotgun (WGS) entry which is preliminary data.</text>
</comment>
<dbReference type="PROSITE" id="PS00571">
    <property type="entry name" value="AMIDASES"/>
    <property type="match status" value="1"/>
</dbReference>
<dbReference type="Proteomes" id="UP000440498">
    <property type="component" value="Unassembled WGS sequence"/>
</dbReference>
<evidence type="ECO:0000259" key="1">
    <source>
        <dbReference type="Pfam" id="PF01425"/>
    </source>
</evidence>
<evidence type="ECO:0000313" key="3">
    <source>
        <dbReference type="Proteomes" id="UP000440498"/>
    </source>
</evidence>
<keyword evidence="3" id="KW-1185">Reference proteome</keyword>
<dbReference type="PROSITE" id="PS51257">
    <property type="entry name" value="PROKAR_LIPOPROTEIN"/>
    <property type="match status" value="1"/>
</dbReference>
<dbReference type="Gene3D" id="3.90.1300.10">
    <property type="entry name" value="Amidase signature (AS) domain"/>
    <property type="match status" value="1"/>
</dbReference>
<dbReference type="PANTHER" id="PTHR11895:SF176">
    <property type="entry name" value="AMIDASE AMID-RELATED"/>
    <property type="match status" value="1"/>
</dbReference>
<proteinExistence type="predicted"/>
<dbReference type="SUPFAM" id="SSF75304">
    <property type="entry name" value="Amidase signature (AS) enzymes"/>
    <property type="match status" value="1"/>
</dbReference>
<dbReference type="EMBL" id="WHUG01000008">
    <property type="protein sequence ID" value="MQA40386.1"/>
    <property type="molecule type" value="Genomic_DNA"/>
</dbReference>
<dbReference type="GO" id="GO:0004040">
    <property type="term" value="F:amidase activity"/>
    <property type="evidence" value="ECO:0007669"/>
    <property type="project" value="UniProtKB-EC"/>
</dbReference>
<organism evidence="2 3">
    <name type="scientific">Rugamonas aquatica</name>
    <dbReference type="NCBI Taxonomy" id="2743357"/>
    <lineage>
        <taxon>Bacteria</taxon>
        <taxon>Pseudomonadati</taxon>
        <taxon>Pseudomonadota</taxon>
        <taxon>Betaproteobacteria</taxon>
        <taxon>Burkholderiales</taxon>
        <taxon>Oxalobacteraceae</taxon>
        <taxon>Telluria group</taxon>
        <taxon>Rugamonas</taxon>
    </lineage>
</organism>
<dbReference type="InterPro" id="IPR020556">
    <property type="entry name" value="Amidase_CS"/>
</dbReference>
<dbReference type="InterPro" id="IPR000120">
    <property type="entry name" value="Amidase"/>
</dbReference>
<dbReference type="InterPro" id="IPR023631">
    <property type="entry name" value="Amidase_dom"/>
</dbReference>